<dbReference type="InterPro" id="IPR027417">
    <property type="entry name" value="P-loop_NTPase"/>
</dbReference>
<dbReference type="RefSeq" id="WP_126985320.1">
    <property type="nucleotide sequence ID" value="NZ_ML133852.1"/>
</dbReference>
<keyword evidence="1" id="KW-0677">Repeat</keyword>
<feature type="domain" description="ABC transporter" evidence="5">
    <location>
        <begin position="360"/>
        <end position="537"/>
    </location>
</feature>
<proteinExistence type="predicted"/>
<name>A0A426SNC9_9MICO</name>
<keyword evidence="7" id="KW-1185">Reference proteome</keyword>
<feature type="region of interest" description="Disordered" evidence="4">
    <location>
        <begin position="322"/>
        <end position="396"/>
    </location>
</feature>
<keyword evidence="2" id="KW-0547">Nucleotide-binding</keyword>
<evidence type="ECO:0000259" key="5">
    <source>
        <dbReference type="PROSITE" id="PS50893"/>
    </source>
</evidence>
<protein>
    <submittedName>
        <fullName evidence="6">ABC transporter ATP-binding protein</fullName>
    </submittedName>
</protein>
<dbReference type="Pfam" id="PF00005">
    <property type="entry name" value="ABC_tran"/>
    <property type="match status" value="3"/>
</dbReference>
<feature type="region of interest" description="Disordered" evidence="4">
    <location>
        <begin position="273"/>
        <end position="310"/>
    </location>
</feature>
<feature type="compositionally biased region" description="Basic and acidic residues" evidence="4">
    <location>
        <begin position="351"/>
        <end position="370"/>
    </location>
</feature>
<dbReference type="GeneID" id="78120337"/>
<sequence length="537" mass="57817">MSQRTPSHLRARELQLSRGGRVLLTGIDLTLVRGAVLAVVGENGRGKTTLLDALAGTLEPDAGTVERHGALGMVRQELATADADGPRTVGDLLDALLARPLAALREHDAAADALADGTAEAARRYDDALARVTALDAWDAPRRLEVALEEVGAVTDRERELTALSVGQRYRVRLAGVIAARDEILLLDEPTNHLDARGLAHLTRALREHPGAVALVSHDRALLEDVATSVLDLDPTEDGRPLLVGGGLAGWEQARRRARTAWEEAYRAQQEEQRRLQEGADAARSRLSTGWRPDKGTGKHQRQSRAPGTVRALNDRLARLEEHRLDVPPPPPRLSLPDSGTCAGTPLLRADGVRVDRADGRRADGSRAEADSAGPDRTPDPSAPPRLPETTLRLEGGDRLLVVGPNGAGKTTLLRVLAGDLSPDAGAVRVLGRARLALLAQEDERQEPRRSSPGERRRRALSRLFSERPDVLLLDEPTNHLGISGVDDLLEALERTPSAVVVASHDRTVLRRLAHWPRLDLGEAVPDAAGRAGVDTL</sequence>
<gene>
    <name evidence="6" type="ORF">DS079_04735</name>
</gene>
<feature type="compositionally biased region" description="Basic and acidic residues" evidence="4">
    <location>
        <begin position="273"/>
        <end position="284"/>
    </location>
</feature>
<evidence type="ECO:0000256" key="3">
    <source>
        <dbReference type="ARBA" id="ARBA00022840"/>
    </source>
</evidence>
<dbReference type="GO" id="GO:0016887">
    <property type="term" value="F:ATP hydrolysis activity"/>
    <property type="evidence" value="ECO:0007669"/>
    <property type="project" value="InterPro"/>
</dbReference>
<accession>A0A426SNC9</accession>
<dbReference type="PROSITE" id="PS50893">
    <property type="entry name" value="ABC_TRANSPORTER_2"/>
    <property type="match status" value="2"/>
</dbReference>
<dbReference type="Gene3D" id="3.40.50.300">
    <property type="entry name" value="P-loop containing nucleotide triphosphate hydrolases"/>
    <property type="match status" value="3"/>
</dbReference>
<evidence type="ECO:0000256" key="1">
    <source>
        <dbReference type="ARBA" id="ARBA00022737"/>
    </source>
</evidence>
<dbReference type="FunFam" id="3.40.50.300:FF:000011">
    <property type="entry name" value="Putative ABC transporter ATP-binding component"/>
    <property type="match status" value="1"/>
</dbReference>
<reference evidence="6 7" key="1">
    <citation type="submission" date="2018-07" db="EMBL/GenBank/DDBJ databases">
        <title>Brachybacteriurn paraconglorneratum KCTC 9916.</title>
        <authorList>
            <person name="Li Y."/>
        </authorList>
    </citation>
    <scope>NUCLEOTIDE SEQUENCE [LARGE SCALE GENOMIC DNA]</scope>
    <source>
        <strain evidence="6 7">KCTC 9916</strain>
    </source>
</reference>
<keyword evidence="3 6" id="KW-0067">ATP-binding</keyword>
<dbReference type="PANTHER" id="PTHR19211">
    <property type="entry name" value="ATP-BINDING TRANSPORT PROTEIN-RELATED"/>
    <property type="match status" value="1"/>
</dbReference>
<organism evidence="6 7">
    <name type="scientific">Brachybacterium paraconglomeratum</name>
    <dbReference type="NCBI Taxonomy" id="173362"/>
    <lineage>
        <taxon>Bacteria</taxon>
        <taxon>Bacillati</taxon>
        <taxon>Actinomycetota</taxon>
        <taxon>Actinomycetes</taxon>
        <taxon>Micrococcales</taxon>
        <taxon>Dermabacteraceae</taxon>
        <taxon>Brachybacterium</taxon>
    </lineage>
</organism>
<dbReference type="SUPFAM" id="SSF52540">
    <property type="entry name" value="P-loop containing nucleoside triphosphate hydrolases"/>
    <property type="match status" value="2"/>
</dbReference>
<dbReference type="InterPro" id="IPR003593">
    <property type="entry name" value="AAA+_ATPase"/>
</dbReference>
<dbReference type="CDD" id="cd03221">
    <property type="entry name" value="ABCF_EF-3"/>
    <property type="match status" value="2"/>
</dbReference>
<dbReference type="Proteomes" id="UP000274327">
    <property type="component" value="Unassembled WGS sequence"/>
</dbReference>
<evidence type="ECO:0000256" key="2">
    <source>
        <dbReference type="ARBA" id="ARBA00022741"/>
    </source>
</evidence>
<evidence type="ECO:0000313" key="7">
    <source>
        <dbReference type="Proteomes" id="UP000274327"/>
    </source>
</evidence>
<evidence type="ECO:0000313" key="6">
    <source>
        <dbReference type="EMBL" id="RRR19566.1"/>
    </source>
</evidence>
<dbReference type="AlphaFoldDB" id="A0A426SNC9"/>
<dbReference type="GO" id="GO:0005524">
    <property type="term" value="F:ATP binding"/>
    <property type="evidence" value="ECO:0007669"/>
    <property type="project" value="UniProtKB-KW"/>
</dbReference>
<dbReference type="PANTHER" id="PTHR19211:SF14">
    <property type="entry name" value="ATP-BINDING CASSETTE SUB-FAMILY F MEMBER 1"/>
    <property type="match status" value="1"/>
</dbReference>
<feature type="domain" description="ABC transporter" evidence="5">
    <location>
        <begin position="9"/>
        <end position="263"/>
    </location>
</feature>
<comment type="caution">
    <text evidence="6">The sequence shown here is derived from an EMBL/GenBank/DDBJ whole genome shotgun (WGS) entry which is preliminary data.</text>
</comment>
<dbReference type="InterPro" id="IPR003439">
    <property type="entry name" value="ABC_transporter-like_ATP-bd"/>
</dbReference>
<dbReference type="EMBL" id="QOCI01000002">
    <property type="protein sequence ID" value="RRR19566.1"/>
    <property type="molecule type" value="Genomic_DNA"/>
</dbReference>
<dbReference type="SMART" id="SM00382">
    <property type="entry name" value="AAA"/>
    <property type="match status" value="2"/>
</dbReference>
<dbReference type="InterPro" id="IPR050611">
    <property type="entry name" value="ABCF"/>
</dbReference>
<evidence type="ECO:0000256" key="4">
    <source>
        <dbReference type="SAM" id="MobiDB-lite"/>
    </source>
</evidence>